<evidence type="ECO:0000313" key="1">
    <source>
        <dbReference type="EMBL" id="EJF35701.1"/>
    </source>
</evidence>
<protein>
    <submittedName>
        <fullName evidence="1">Uncharacterized protein</fullName>
    </submittedName>
</protein>
<reference evidence="1 2" key="1">
    <citation type="submission" date="2012-05" db="EMBL/GenBank/DDBJ databases">
        <authorList>
            <person name="Harkins D.M."/>
            <person name="Madupu R."/>
            <person name="Durkin A.S."/>
            <person name="Torralba M."/>
            <person name="Methe B."/>
            <person name="Sutton G.G."/>
            <person name="Nelson K.E."/>
        </authorList>
    </citation>
    <scope>NUCLEOTIDE SEQUENCE [LARGE SCALE GENOMIC DNA]</scope>
    <source>
        <strain evidence="1 2">F0489</strain>
    </source>
</reference>
<evidence type="ECO:0000313" key="2">
    <source>
        <dbReference type="Proteomes" id="UP000002941"/>
    </source>
</evidence>
<sequence length="50" mass="5313">MALSARGYDVLRYAPTNLLLNAIPTRRGLKWGVGARVVASSARSKIGLTA</sequence>
<dbReference type="Proteomes" id="UP000002941">
    <property type="component" value="Unassembled WGS sequence"/>
</dbReference>
<proteinExistence type="predicted"/>
<organism evidence="1 2">
    <name type="scientific">Actinomyces massiliensis F0489</name>
    <dbReference type="NCBI Taxonomy" id="1125718"/>
    <lineage>
        <taxon>Bacteria</taxon>
        <taxon>Bacillati</taxon>
        <taxon>Actinomycetota</taxon>
        <taxon>Actinomycetes</taxon>
        <taxon>Actinomycetales</taxon>
        <taxon>Actinomycetaceae</taxon>
        <taxon>Actinomyces</taxon>
    </lineage>
</organism>
<dbReference type="AlphaFoldDB" id="J0WGP4"/>
<accession>J0WGP4</accession>
<dbReference type="EMBL" id="AKFT01000226">
    <property type="protein sequence ID" value="EJF35701.1"/>
    <property type="molecule type" value="Genomic_DNA"/>
</dbReference>
<name>J0WGP4_9ACTO</name>
<gene>
    <name evidence="1" type="ORF">HMPREF1318_1274</name>
</gene>
<comment type="caution">
    <text evidence="1">The sequence shown here is derived from an EMBL/GenBank/DDBJ whole genome shotgun (WGS) entry which is preliminary data.</text>
</comment>
<keyword evidence="2" id="KW-1185">Reference proteome</keyword>